<comment type="similarity">
    <text evidence="2 6">Belongs to the ABC-3 integral membrane protein family.</text>
</comment>
<dbReference type="AlphaFoldDB" id="A0A2C8FBF8"/>
<comment type="subcellular location">
    <subcellularLocation>
        <location evidence="6">Cell membrane</location>
        <topology evidence="6">Multi-pass membrane protein</topology>
    </subcellularLocation>
    <subcellularLocation>
        <location evidence="1">Membrane</location>
        <topology evidence="1">Multi-pass membrane protein</topology>
    </subcellularLocation>
</comment>
<dbReference type="InterPro" id="IPR037294">
    <property type="entry name" value="ABC_BtuC-like"/>
</dbReference>
<dbReference type="SUPFAM" id="SSF81345">
    <property type="entry name" value="ABC transporter involved in vitamin B12 uptake, BtuC"/>
    <property type="match status" value="1"/>
</dbReference>
<protein>
    <submittedName>
        <fullName evidence="8">ABC-3 protein</fullName>
    </submittedName>
</protein>
<dbReference type="GO" id="GO:0010043">
    <property type="term" value="P:response to zinc ion"/>
    <property type="evidence" value="ECO:0007669"/>
    <property type="project" value="TreeGrafter"/>
</dbReference>
<feature type="transmembrane region" description="Helical" evidence="7">
    <location>
        <begin position="243"/>
        <end position="265"/>
    </location>
</feature>
<keyword evidence="6" id="KW-0813">Transport</keyword>
<dbReference type="RefSeq" id="WP_097012881.1">
    <property type="nucleotide sequence ID" value="NZ_LT907975.1"/>
</dbReference>
<evidence type="ECO:0000256" key="4">
    <source>
        <dbReference type="ARBA" id="ARBA00022989"/>
    </source>
</evidence>
<dbReference type="GO" id="GO:0043190">
    <property type="term" value="C:ATP-binding cassette (ABC) transporter complex"/>
    <property type="evidence" value="ECO:0007669"/>
    <property type="project" value="InterPro"/>
</dbReference>
<name>A0A2C8FBF8_9BACT</name>
<evidence type="ECO:0000313" key="9">
    <source>
        <dbReference type="Proteomes" id="UP000219215"/>
    </source>
</evidence>
<feature type="transmembrane region" description="Helical" evidence="7">
    <location>
        <begin position="113"/>
        <end position="132"/>
    </location>
</feature>
<dbReference type="PANTHER" id="PTHR30477">
    <property type="entry name" value="ABC-TRANSPORTER METAL-BINDING PROTEIN"/>
    <property type="match status" value="1"/>
</dbReference>
<evidence type="ECO:0000313" key="8">
    <source>
        <dbReference type="EMBL" id="SOB60110.1"/>
    </source>
</evidence>
<proteinExistence type="inferred from homology"/>
<sequence length="301" mass="32114">MEYLYDLIRLPVIEMAKAGYLPEFFQYAFVVNALLCALVAGPLLGGIGTMVVSKRLAFFSQAVGQAALTGVALGVMLGEPVTAPYASLFGFCILFALTMNYTRNRTRMKQDTVIGVFLSISLAVGACVLLYVTAKVNMHVLDNILFGSILTVNDTDMNVLLLIGALCIAVGIPTYNHMLLASFNPSLAQVRGVNARLYDYVFVLMITVITVACLKIVGAVLVEALLIIPAAAARNISRSMKGFFFYSVIFASVSCFLGIIVPMQFEIPVPSGGAIILAASFLFAITAGLRAFSGSFKGAAV</sequence>
<dbReference type="PANTHER" id="PTHR30477:SF18">
    <property type="entry name" value="METAL TRANSPORT SYSTEM MEMBRANE PROTEIN CT_417-RELATED"/>
    <property type="match status" value="1"/>
</dbReference>
<keyword evidence="3 6" id="KW-0812">Transmembrane</keyword>
<dbReference type="GO" id="GO:0055085">
    <property type="term" value="P:transmembrane transport"/>
    <property type="evidence" value="ECO:0007669"/>
    <property type="project" value="InterPro"/>
</dbReference>
<evidence type="ECO:0000256" key="5">
    <source>
        <dbReference type="ARBA" id="ARBA00023136"/>
    </source>
</evidence>
<evidence type="ECO:0000256" key="3">
    <source>
        <dbReference type="ARBA" id="ARBA00022692"/>
    </source>
</evidence>
<dbReference type="Proteomes" id="UP000219215">
    <property type="component" value="Chromosome DPRO"/>
</dbReference>
<dbReference type="EMBL" id="LT907975">
    <property type="protein sequence ID" value="SOB60110.1"/>
    <property type="molecule type" value="Genomic_DNA"/>
</dbReference>
<dbReference type="Pfam" id="PF00950">
    <property type="entry name" value="ABC-3"/>
    <property type="match status" value="1"/>
</dbReference>
<feature type="transmembrane region" description="Helical" evidence="7">
    <location>
        <begin position="160"/>
        <end position="180"/>
    </location>
</feature>
<evidence type="ECO:0000256" key="1">
    <source>
        <dbReference type="ARBA" id="ARBA00004141"/>
    </source>
</evidence>
<keyword evidence="4 7" id="KW-1133">Transmembrane helix</keyword>
<feature type="transmembrane region" description="Helical" evidence="7">
    <location>
        <begin position="271"/>
        <end position="292"/>
    </location>
</feature>
<reference evidence="9" key="1">
    <citation type="submission" date="2017-09" db="EMBL/GenBank/DDBJ databases">
        <authorList>
            <person name="Regsiter A."/>
            <person name="William W."/>
        </authorList>
    </citation>
    <scope>NUCLEOTIDE SEQUENCE [LARGE SCALE GENOMIC DNA]</scope>
    <source>
        <strain evidence="9">500-1</strain>
    </source>
</reference>
<feature type="transmembrane region" description="Helical" evidence="7">
    <location>
        <begin position="83"/>
        <end position="101"/>
    </location>
</feature>
<keyword evidence="5 7" id="KW-0472">Membrane</keyword>
<feature type="transmembrane region" description="Helical" evidence="7">
    <location>
        <begin position="56"/>
        <end position="77"/>
    </location>
</feature>
<dbReference type="OrthoDB" id="9798540at2"/>
<dbReference type="KEGG" id="pprf:DPRO_3198"/>
<dbReference type="Gene3D" id="1.10.3470.10">
    <property type="entry name" value="ABC transporter involved in vitamin B12 uptake, BtuC"/>
    <property type="match status" value="1"/>
</dbReference>
<feature type="transmembrane region" description="Helical" evidence="7">
    <location>
        <begin position="200"/>
        <end position="231"/>
    </location>
</feature>
<feature type="transmembrane region" description="Helical" evidence="7">
    <location>
        <begin position="24"/>
        <end position="44"/>
    </location>
</feature>
<keyword evidence="9" id="KW-1185">Reference proteome</keyword>
<evidence type="ECO:0000256" key="6">
    <source>
        <dbReference type="RuleBase" id="RU003943"/>
    </source>
</evidence>
<evidence type="ECO:0000256" key="7">
    <source>
        <dbReference type="SAM" id="Phobius"/>
    </source>
</evidence>
<dbReference type="InterPro" id="IPR001626">
    <property type="entry name" value="ABC_TroCD"/>
</dbReference>
<evidence type="ECO:0000256" key="2">
    <source>
        <dbReference type="ARBA" id="ARBA00008034"/>
    </source>
</evidence>
<organism evidence="8 9">
    <name type="scientific">Pseudodesulfovibrio profundus</name>
    <dbReference type="NCBI Taxonomy" id="57320"/>
    <lineage>
        <taxon>Bacteria</taxon>
        <taxon>Pseudomonadati</taxon>
        <taxon>Thermodesulfobacteriota</taxon>
        <taxon>Desulfovibrionia</taxon>
        <taxon>Desulfovibrionales</taxon>
        <taxon>Desulfovibrionaceae</taxon>
    </lineage>
</organism>
<accession>A0A2C8FBF8</accession>
<gene>
    <name evidence="8" type="ORF">DPRO_3198</name>
</gene>